<reference evidence="5 6" key="1">
    <citation type="submission" date="2016-10" db="EMBL/GenBank/DDBJ databases">
        <authorList>
            <person name="Varghese N."/>
            <person name="Submissions S."/>
        </authorList>
    </citation>
    <scope>NUCLEOTIDE SEQUENCE [LARGE SCALE GENOMIC DNA]</scope>
    <source>
        <strain evidence="5 6">DSM 20748</strain>
    </source>
</reference>
<name>A0A1H3AIE5_9BACI</name>
<keyword evidence="3" id="KW-0067">ATP-binding</keyword>
<accession>A0A1H3AIE5</accession>
<dbReference type="Pfam" id="PF00004">
    <property type="entry name" value="AAA"/>
    <property type="match status" value="2"/>
</dbReference>
<organism evidence="5 6">
    <name type="scientific">Salimicrobium album</name>
    <dbReference type="NCBI Taxonomy" id="50717"/>
    <lineage>
        <taxon>Bacteria</taxon>
        <taxon>Bacillati</taxon>
        <taxon>Bacillota</taxon>
        <taxon>Bacilli</taxon>
        <taxon>Bacillales</taxon>
        <taxon>Bacillaceae</taxon>
        <taxon>Salimicrobium</taxon>
    </lineage>
</organism>
<comment type="caution">
    <text evidence="5">The sequence shown here is derived from an EMBL/GenBank/DDBJ whole genome shotgun (WGS) entry which is preliminary data.</text>
</comment>
<evidence type="ECO:0000256" key="2">
    <source>
        <dbReference type="ARBA" id="ARBA00022741"/>
    </source>
</evidence>
<evidence type="ECO:0000313" key="6">
    <source>
        <dbReference type="Proteomes" id="UP000198647"/>
    </source>
</evidence>
<dbReference type="Gene3D" id="1.10.8.60">
    <property type="match status" value="2"/>
</dbReference>
<evidence type="ECO:0000256" key="3">
    <source>
        <dbReference type="ARBA" id="ARBA00022840"/>
    </source>
</evidence>
<dbReference type="Gene3D" id="3.40.50.300">
    <property type="entry name" value="P-loop containing nucleotide triphosphate hydrolases"/>
    <property type="match status" value="2"/>
</dbReference>
<gene>
    <name evidence="5" type="ORF">SAMN04488081_0047</name>
</gene>
<dbReference type="RefSeq" id="WP_093104792.1">
    <property type="nucleotide sequence ID" value="NZ_FNOS01000001.1"/>
</dbReference>
<dbReference type="PANTHER" id="PTHR43392:SF2">
    <property type="entry name" value="AAA-TYPE ATPASE FAMILY PROTEIN _ ANKYRIN REPEAT FAMILY PROTEIN"/>
    <property type="match status" value="1"/>
</dbReference>
<dbReference type="InterPro" id="IPR003593">
    <property type="entry name" value="AAA+_ATPase"/>
</dbReference>
<dbReference type="InterPro" id="IPR027417">
    <property type="entry name" value="P-loop_NTPase"/>
</dbReference>
<evidence type="ECO:0000313" key="5">
    <source>
        <dbReference type="EMBL" id="SDX28609.1"/>
    </source>
</evidence>
<dbReference type="InterPro" id="IPR050773">
    <property type="entry name" value="CbxX/CfxQ_RuBisCO_ESX"/>
</dbReference>
<dbReference type="Pfam" id="PF17866">
    <property type="entry name" value="AAA_lid_6"/>
    <property type="match status" value="1"/>
</dbReference>
<feature type="domain" description="AAA+ ATPase" evidence="4">
    <location>
        <begin position="527"/>
        <end position="663"/>
    </location>
</feature>
<evidence type="ECO:0000259" key="4">
    <source>
        <dbReference type="SMART" id="SM00382"/>
    </source>
</evidence>
<dbReference type="SMART" id="SM00382">
    <property type="entry name" value="AAA"/>
    <property type="match status" value="2"/>
</dbReference>
<dbReference type="CDD" id="cd00009">
    <property type="entry name" value="AAA"/>
    <property type="match status" value="2"/>
</dbReference>
<keyword evidence="2" id="KW-0547">Nucleotide-binding</keyword>
<dbReference type="Proteomes" id="UP000198647">
    <property type="component" value="Unassembled WGS sequence"/>
</dbReference>
<comment type="similarity">
    <text evidence="1">Belongs to the CbxX/CfxQ family.</text>
</comment>
<dbReference type="PANTHER" id="PTHR43392">
    <property type="entry name" value="AAA-TYPE ATPASE FAMILY PROTEIN / ANKYRIN REPEAT FAMILY PROTEIN"/>
    <property type="match status" value="1"/>
</dbReference>
<evidence type="ECO:0000256" key="1">
    <source>
        <dbReference type="ARBA" id="ARBA00010378"/>
    </source>
</evidence>
<sequence length="748" mass="86127">MDKLETWTSLYTTPPWKETEVLRLLQEEEREDRERALLQVALVYYRMKRVPEGDTLTPYILETAKMLDPSLKLIRETEELQHVLRLIYYMKDVSGRIPVLHETDHITQKVKKISDIQEELSLLLHLFDDNYVNQTVVDAGSRWRTYQRLYEYLLKTKETIDYALETRESKRIKMPVSDINSAVRELDDEREELEDYLPPSFSRKERRHALDKLEEMIGLRDVKTYIHQFYHFLRYEQERKSFGFRMPDEPSLHMIMTGNPGTGKTTLARLLAEIYTELGLLSTGKVVEVNRSHLVGSYMGQSEENTMNYIKEARGGILFIDEAYSLKREGQGGNDYGQAVIDTLVSALTSTEHGGTFALILAGYPEEMRQFLWANPGLRSRIPEQNRLDLPDYSIGELEDIGEYIALNNDFFFTKEARRRLGTLIEKEQVDESFGNARSVRNIVMKTIFYKGSREVIQPHDDWFHHMRITEDDLHWDKDSADDAISGVERLHSLIGLDTVKREVEKLSSFVQMQQQRKREGDPIVPIQLHSVFSGNPGTGKTTVAEVYATILKECGLLKRGHVVVASRSDLVAGYVGQTAIKTKKKIREALGGVLFIDEAYALQSGGRDDFGKEAVETLVDEMTRHNENLVVILAGYEREMSDLIDSNPGLASRFKKFFRFPDYSAGELLEMMVTLAGAYNYSLSPAAREYLEVQLLETKVQGNGRFIGNLMDEAVQYHAWHHKGEYKDPVLSREDIEEAWKAVRKEI</sequence>
<dbReference type="EMBL" id="FNOS01000001">
    <property type="protein sequence ID" value="SDX28609.1"/>
    <property type="molecule type" value="Genomic_DNA"/>
</dbReference>
<dbReference type="InterPro" id="IPR000641">
    <property type="entry name" value="CbxX/CfxQ"/>
</dbReference>
<protein>
    <submittedName>
        <fullName evidence="5">AAA+-type ATPase, SpoVK/Ycf46/Vps4 family</fullName>
    </submittedName>
</protein>
<keyword evidence="6" id="KW-1185">Reference proteome</keyword>
<dbReference type="InterPro" id="IPR041627">
    <property type="entry name" value="AAA_lid_6"/>
</dbReference>
<dbReference type="SUPFAM" id="SSF52540">
    <property type="entry name" value="P-loop containing nucleoside triphosphate hydrolases"/>
    <property type="match status" value="2"/>
</dbReference>
<dbReference type="PRINTS" id="PR00819">
    <property type="entry name" value="CBXCFQXSUPER"/>
</dbReference>
<dbReference type="InterPro" id="IPR003959">
    <property type="entry name" value="ATPase_AAA_core"/>
</dbReference>
<feature type="domain" description="AAA+ ATPase" evidence="4">
    <location>
        <begin position="250"/>
        <end position="431"/>
    </location>
</feature>
<proteinExistence type="inferred from homology"/>